<gene>
    <name evidence="1" type="ORF">EI427_13980</name>
</gene>
<evidence type="ECO:0008006" key="3">
    <source>
        <dbReference type="Google" id="ProtNLM"/>
    </source>
</evidence>
<sequence>MNKNGLTEDTNHLILIGNGFDMAHGMKTSYGDFLKSLFPIDKINEELGKFVGNYFFRDWSRGNRLVCSENIEVGQVIISLHTYRSKSNESYELRKVSDKELTDNKARPDLRIDIHPVLRDHFKEIFNDFPNYTFTVNSKNFFLERLIIDSKEKGWVEIEKFYYERLLSTIQNEKPNSELLQKYNQGFKEVRSELINYLKKEEKAFLNLRRKKSNDNWVESIRLPLLNSIPLKHFYKVIEEDPYSRGKVMFDRNPDGKNEYELPFQIAKNSVIVNFNYTRTPLIYTEQYNQGAYNWEHIHIHGSLEEEEYIIFGYGNEYDKHIKQIEELEVDAYLEFIKSNLYKRQSNLDKVLDYLDTGKYYVTILGLSCGLSDKTLLKEIFEHDNCLKICAHPFNEVDKDGNIIKNGHRALSNSIYRNFTKKELYRERLISEDQTEPYSIRVIEKE</sequence>
<dbReference type="Pfam" id="PF14253">
    <property type="entry name" value="AbiH"/>
    <property type="match status" value="1"/>
</dbReference>
<dbReference type="Proteomes" id="UP000267268">
    <property type="component" value="Chromosome 1"/>
</dbReference>
<protein>
    <recommendedName>
        <fullName evidence="3">Bacteriophage abortive infection AbiH</fullName>
    </recommendedName>
</protein>
<organism evidence="1 2">
    <name type="scientific">Flammeovirga pectinis</name>
    <dbReference type="NCBI Taxonomy" id="2494373"/>
    <lineage>
        <taxon>Bacteria</taxon>
        <taxon>Pseudomonadati</taxon>
        <taxon>Bacteroidota</taxon>
        <taxon>Cytophagia</taxon>
        <taxon>Cytophagales</taxon>
        <taxon>Flammeovirgaceae</taxon>
        <taxon>Flammeovirga</taxon>
    </lineage>
</organism>
<dbReference type="InterPro" id="IPR025935">
    <property type="entry name" value="AbiH"/>
</dbReference>
<dbReference type="AlphaFoldDB" id="A0A3S9P526"/>
<keyword evidence="2" id="KW-1185">Reference proteome</keyword>
<proteinExistence type="predicted"/>
<dbReference type="EMBL" id="CP034562">
    <property type="protein sequence ID" value="AZQ63307.1"/>
    <property type="molecule type" value="Genomic_DNA"/>
</dbReference>
<evidence type="ECO:0000313" key="1">
    <source>
        <dbReference type="EMBL" id="AZQ63307.1"/>
    </source>
</evidence>
<dbReference type="KEGG" id="fll:EI427_13980"/>
<dbReference type="RefSeq" id="WP_126615669.1">
    <property type="nucleotide sequence ID" value="NZ_CP034562.1"/>
</dbReference>
<reference evidence="1 2" key="1">
    <citation type="submission" date="2018-12" db="EMBL/GenBank/DDBJ databases">
        <title>Flammeovirga pectinis sp. nov., isolated from the gut of the Korean scallop, Patinopecten yessoensis.</title>
        <authorList>
            <person name="Bae J.-W."/>
            <person name="Jeong Y.-S."/>
            <person name="Kang W."/>
        </authorList>
    </citation>
    <scope>NUCLEOTIDE SEQUENCE [LARGE SCALE GENOMIC DNA]</scope>
    <source>
        <strain evidence="1 2">L12M1</strain>
    </source>
</reference>
<evidence type="ECO:0000313" key="2">
    <source>
        <dbReference type="Proteomes" id="UP000267268"/>
    </source>
</evidence>
<dbReference type="OrthoDB" id="5903604at2"/>
<name>A0A3S9P526_9BACT</name>
<accession>A0A3S9P526</accession>